<proteinExistence type="predicted"/>
<dbReference type="EMBL" id="CP071839">
    <property type="protein sequence ID" value="QTE03067.1"/>
    <property type="molecule type" value="Genomic_DNA"/>
</dbReference>
<protein>
    <recommendedName>
        <fullName evidence="1">Trypsin-co-occurring domain-containing protein</fullName>
    </recommendedName>
</protein>
<feature type="domain" description="Trypsin-co-occurring" evidence="1">
    <location>
        <begin position="7"/>
        <end position="105"/>
    </location>
</feature>
<dbReference type="NCBIfam" id="NF041216">
    <property type="entry name" value="CU044_2847_fam"/>
    <property type="match status" value="1"/>
</dbReference>
<name>A0ABX7U5D0_STRCY</name>
<evidence type="ECO:0000313" key="3">
    <source>
        <dbReference type="Proteomes" id="UP000663908"/>
    </source>
</evidence>
<keyword evidence="3" id="KW-1185">Reference proteome</keyword>
<accession>A0ABX7U5D0</accession>
<evidence type="ECO:0000313" key="2">
    <source>
        <dbReference type="EMBL" id="QTE03067.1"/>
    </source>
</evidence>
<sequence>MPNVLTIPLDGGEQLHVEVEQRDDNGWDRAGRAQDAVLAAGRTLQEALAPLRPAMQAVVGELRAGVAPPDRISVEFGIRFSADAGVIVARTATEANLTVSVEWNRPADSPAGR</sequence>
<dbReference type="RefSeq" id="WP_208036275.1">
    <property type="nucleotide sequence ID" value="NZ_CP071839.1"/>
</dbReference>
<organism evidence="2 3">
    <name type="scientific">Streptomyces cyanogenus</name>
    <dbReference type="NCBI Taxonomy" id="80860"/>
    <lineage>
        <taxon>Bacteria</taxon>
        <taxon>Bacillati</taxon>
        <taxon>Actinomycetota</taxon>
        <taxon>Actinomycetes</taxon>
        <taxon>Kitasatosporales</taxon>
        <taxon>Streptomycetaceae</taxon>
        <taxon>Streptomyces</taxon>
    </lineage>
</organism>
<dbReference type="InterPro" id="IPR045794">
    <property type="entry name" value="Trypco1"/>
</dbReference>
<dbReference type="Proteomes" id="UP000663908">
    <property type="component" value="Chromosome"/>
</dbReference>
<evidence type="ECO:0000259" key="1">
    <source>
        <dbReference type="Pfam" id="PF19493"/>
    </source>
</evidence>
<dbReference type="Pfam" id="PF19493">
    <property type="entry name" value="Trypco1"/>
    <property type="match status" value="1"/>
</dbReference>
<reference evidence="2 3" key="1">
    <citation type="submission" date="2021-03" db="EMBL/GenBank/DDBJ databases">
        <title>Complete genome sequence of Streptomyces cyanogenus S136, producer of anticancer angucycline landomycin A.</title>
        <authorList>
            <person name="Hrab P."/>
            <person name="Ruckert C."/>
            <person name="Busche T."/>
            <person name="Ostash I."/>
            <person name="Kalinowski J."/>
            <person name="Fedorenko V."/>
            <person name="Yushchuk O."/>
            <person name="Ostash B."/>
        </authorList>
    </citation>
    <scope>NUCLEOTIDE SEQUENCE [LARGE SCALE GENOMIC DNA]</scope>
    <source>
        <strain evidence="2 3">S136</strain>
    </source>
</reference>
<gene>
    <name evidence="2" type="ORF">S1361_37375</name>
</gene>